<comment type="caution">
    <text evidence="1">The sequence shown here is derived from an EMBL/GenBank/DDBJ whole genome shotgun (WGS) entry which is preliminary data.</text>
</comment>
<gene>
    <name evidence="1" type="ORF">EKO24_018335</name>
</gene>
<dbReference type="RefSeq" id="WP_127027444.1">
    <property type="nucleotide sequence ID" value="NZ_RYFG02000116.1"/>
</dbReference>
<sequence>MSKKIIKAKENTDRQDYIQDLQRRAEEFVDRDVSFFESEAMPQEVREQFWERVAAFEESEWTTSFNQLVQGGMELPAPEELDDAQLSAKLWEVIRGLAMLRTFLYSTDHLSGRELYEELWHEVLREENPSMPLDENSACHIDLVSSGSEQDNVLYLRYYADEEERAKDWPDDVIPVHKALPYDRDRHLPSRDQAEWQSCCQSS</sequence>
<keyword evidence="2" id="KW-1185">Reference proteome</keyword>
<evidence type="ECO:0000313" key="1">
    <source>
        <dbReference type="EMBL" id="TRW90756.1"/>
    </source>
</evidence>
<reference evidence="1 2" key="1">
    <citation type="journal article" date="2019" name="Antonie Van Leeuwenhoek">
        <title>Description of 'Ca. Methylobacter oryzae' KRF1, a novel species from the environmentally important Methylobacter clade 2.</title>
        <authorList>
            <person name="Khatri K."/>
            <person name="Mohite J.A."/>
            <person name="Pandit P.S."/>
            <person name="Bahulikar R."/>
            <person name="Rahalkar M.C."/>
        </authorList>
    </citation>
    <scope>NUCLEOTIDE SEQUENCE [LARGE SCALE GENOMIC DNA]</scope>
    <source>
        <strain evidence="1 2">KRF1</strain>
    </source>
</reference>
<evidence type="ECO:0000313" key="2">
    <source>
        <dbReference type="Proteomes" id="UP000733744"/>
    </source>
</evidence>
<name>A0ABY3C6M0_9GAMM</name>
<protein>
    <recommendedName>
        <fullName evidence="3">DUF4240 domain-containing protein</fullName>
    </recommendedName>
</protein>
<accession>A0ABY3C6M0</accession>
<proteinExistence type="predicted"/>
<dbReference type="EMBL" id="RYFG02000116">
    <property type="protein sequence ID" value="TRW90756.1"/>
    <property type="molecule type" value="Genomic_DNA"/>
</dbReference>
<dbReference type="Proteomes" id="UP000733744">
    <property type="component" value="Unassembled WGS sequence"/>
</dbReference>
<organism evidence="1 2">
    <name type="scientific">Candidatus Methylobacter oryzae</name>
    <dbReference type="NCBI Taxonomy" id="2497749"/>
    <lineage>
        <taxon>Bacteria</taxon>
        <taxon>Pseudomonadati</taxon>
        <taxon>Pseudomonadota</taxon>
        <taxon>Gammaproteobacteria</taxon>
        <taxon>Methylococcales</taxon>
        <taxon>Methylococcaceae</taxon>
        <taxon>Methylobacter</taxon>
    </lineage>
</organism>
<evidence type="ECO:0008006" key="3">
    <source>
        <dbReference type="Google" id="ProtNLM"/>
    </source>
</evidence>